<sequence length="317" mass="36005">METRERWHQLWGTCSVKDHKLPGAFVAEVLLYDKLLIPVPPTLADGVSAEDVESERERWSNHWDPERQKRMLEILGDRADAIPWTAERQAEWQKCMEAQVADARRDGYFATGTVLQRFAPVMARSVVAVSQYHSVAELKKGARIRRVEPHERLPGSSLMAVLGYELLLPDDPEQDDDDFKLLRDAVEVARDGIFREKRRALYDWQQDFLSAEGETDAASIESAVTEMKRLVDEMKTATARQRNWKWAKKFFSFSDAASKCSKLIPGVGVFGLLADAVISLGKFTTEEGVEADKVDRNSIPAASLILELREKLEIEER</sequence>
<dbReference type="RefSeq" id="WP_062132617.1">
    <property type="nucleotide sequence ID" value="NZ_LRBG01000037.1"/>
</dbReference>
<dbReference type="Proteomes" id="UP000075613">
    <property type="component" value="Unassembled WGS sequence"/>
</dbReference>
<accession>A0A149PFH0</accession>
<proteinExistence type="predicted"/>
<gene>
    <name evidence="1" type="ORF">CI15_24830</name>
</gene>
<dbReference type="STRING" id="1399968.CI15_24830"/>
<organism evidence="1 2">
    <name type="scientific">Paraburkholderia monticola</name>
    <dbReference type="NCBI Taxonomy" id="1399968"/>
    <lineage>
        <taxon>Bacteria</taxon>
        <taxon>Pseudomonadati</taxon>
        <taxon>Pseudomonadota</taxon>
        <taxon>Betaproteobacteria</taxon>
        <taxon>Burkholderiales</taxon>
        <taxon>Burkholderiaceae</taxon>
        <taxon>Paraburkholderia</taxon>
    </lineage>
</organism>
<name>A0A149PFH0_9BURK</name>
<evidence type="ECO:0000313" key="1">
    <source>
        <dbReference type="EMBL" id="KXU83774.1"/>
    </source>
</evidence>
<comment type="caution">
    <text evidence="1">The sequence shown here is derived from an EMBL/GenBank/DDBJ whole genome shotgun (WGS) entry which is preliminary data.</text>
</comment>
<keyword evidence="2" id="KW-1185">Reference proteome</keyword>
<reference evidence="1 2" key="1">
    <citation type="journal article" date="2015" name="Int. J. Syst. Evol. Microbiol.">
        <title>Burkholderia monticola sp. nov., isolated from mountain soil.</title>
        <authorList>
            <person name="Baek I."/>
            <person name="Seo B."/>
            <person name="Lee I."/>
            <person name="Yi H."/>
            <person name="Chun J."/>
        </authorList>
    </citation>
    <scope>NUCLEOTIDE SEQUENCE [LARGE SCALE GENOMIC DNA]</scope>
    <source>
        <strain evidence="1 2">JC2948</strain>
    </source>
</reference>
<dbReference type="OrthoDB" id="5189502at2"/>
<dbReference type="EMBL" id="LRBG01000037">
    <property type="protein sequence ID" value="KXU83774.1"/>
    <property type="molecule type" value="Genomic_DNA"/>
</dbReference>
<dbReference type="AlphaFoldDB" id="A0A149PFH0"/>
<protein>
    <submittedName>
        <fullName evidence="1">Uncharacterized protein</fullName>
    </submittedName>
</protein>
<evidence type="ECO:0000313" key="2">
    <source>
        <dbReference type="Proteomes" id="UP000075613"/>
    </source>
</evidence>